<dbReference type="PROSITE" id="PS51085">
    <property type="entry name" value="2FE2S_FER_2"/>
    <property type="match status" value="1"/>
</dbReference>
<keyword evidence="4" id="KW-0408">Iron</keyword>
<dbReference type="InterPro" id="IPR002888">
    <property type="entry name" value="2Fe-2S-bd"/>
</dbReference>
<sequence>MTARFAREVPAGPPAGPPAGSSWPDDGVVAPYHLHVDGFLHTVAGAWIGDSLLTVLRDVIGVTSVKDACEQGRCGACSVLLDGRLVASCTVLAADANDAQVSTVAGLRTAGPARAVRAAFLEEGAVQCGFCTPGFVVAVTDLLTRRPDADEEEIRESLAGNICRCTGYGRILAAIRTVQAERGTLLSGDAPAPPHRGVGR</sequence>
<dbReference type="HOGENOM" id="CLU_052511_0_1_11"/>
<gene>
    <name evidence="8" type="ordered locus">Francci3_0837</name>
</gene>
<name>Q2JES1_FRACC</name>
<dbReference type="KEGG" id="fra:Francci3_0837"/>
<keyword evidence="5" id="KW-0411">Iron-sulfur</keyword>
<dbReference type="PhylomeDB" id="Q2JES1"/>
<dbReference type="InterPro" id="IPR012675">
    <property type="entry name" value="Beta-grasp_dom_sf"/>
</dbReference>
<dbReference type="GO" id="GO:0046872">
    <property type="term" value="F:metal ion binding"/>
    <property type="evidence" value="ECO:0007669"/>
    <property type="project" value="UniProtKB-KW"/>
</dbReference>
<organism evidence="8 9">
    <name type="scientific">Frankia casuarinae (strain DSM 45818 / CECT 9043 / HFP020203 / CcI3)</name>
    <dbReference type="NCBI Taxonomy" id="106370"/>
    <lineage>
        <taxon>Bacteria</taxon>
        <taxon>Bacillati</taxon>
        <taxon>Actinomycetota</taxon>
        <taxon>Actinomycetes</taxon>
        <taxon>Frankiales</taxon>
        <taxon>Frankiaceae</taxon>
        <taxon>Frankia</taxon>
    </lineage>
</organism>
<dbReference type="PANTHER" id="PTHR44379:SF8">
    <property type="entry name" value="XANTHINE DEHYDROGENASE IRON-SULFUR-BINDING SUBUNIT XDHC-RELATED"/>
    <property type="match status" value="1"/>
</dbReference>
<dbReference type="InterPro" id="IPR006058">
    <property type="entry name" value="2Fe2S_fd_BS"/>
</dbReference>
<feature type="region of interest" description="Disordered" evidence="6">
    <location>
        <begin position="1"/>
        <end position="22"/>
    </location>
</feature>
<dbReference type="Pfam" id="PF00111">
    <property type="entry name" value="Fer2"/>
    <property type="match status" value="1"/>
</dbReference>
<dbReference type="Gene3D" id="1.10.150.120">
    <property type="entry name" value="[2Fe-2S]-binding domain"/>
    <property type="match status" value="1"/>
</dbReference>
<dbReference type="EMBL" id="CP000249">
    <property type="protein sequence ID" value="ABD10221.1"/>
    <property type="molecule type" value="Genomic_DNA"/>
</dbReference>
<dbReference type="InterPro" id="IPR001041">
    <property type="entry name" value="2Fe-2S_ferredoxin-type"/>
</dbReference>
<dbReference type="InterPro" id="IPR036010">
    <property type="entry name" value="2Fe-2S_ferredoxin-like_sf"/>
</dbReference>
<dbReference type="SUPFAM" id="SSF47741">
    <property type="entry name" value="CO dehydrogenase ISP C-domain like"/>
    <property type="match status" value="1"/>
</dbReference>
<accession>Q2JES1</accession>
<dbReference type="AlphaFoldDB" id="Q2JES1"/>
<proteinExistence type="predicted"/>
<evidence type="ECO:0000256" key="1">
    <source>
        <dbReference type="ARBA" id="ARBA00022714"/>
    </source>
</evidence>
<evidence type="ECO:0000256" key="5">
    <source>
        <dbReference type="ARBA" id="ARBA00023014"/>
    </source>
</evidence>
<evidence type="ECO:0000259" key="7">
    <source>
        <dbReference type="PROSITE" id="PS51085"/>
    </source>
</evidence>
<dbReference type="Proteomes" id="UP000001937">
    <property type="component" value="Chromosome"/>
</dbReference>
<evidence type="ECO:0000256" key="6">
    <source>
        <dbReference type="SAM" id="MobiDB-lite"/>
    </source>
</evidence>
<evidence type="ECO:0000313" key="9">
    <source>
        <dbReference type="Proteomes" id="UP000001937"/>
    </source>
</evidence>
<dbReference type="InterPro" id="IPR036884">
    <property type="entry name" value="2Fe-2S-bd_dom_sf"/>
</dbReference>
<dbReference type="eggNOG" id="COG2080">
    <property type="taxonomic scope" value="Bacteria"/>
</dbReference>
<dbReference type="GO" id="GO:0051537">
    <property type="term" value="F:2 iron, 2 sulfur cluster binding"/>
    <property type="evidence" value="ECO:0007669"/>
    <property type="project" value="UniProtKB-KW"/>
</dbReference>
<reference evidence="8 9" key="1">
    <citation type="journal article" date="2007" name="Genome Res.">
        <title>Genome characteristics of facultatively symbiotic Frankia sp. strains reflect host range and host plant biogeography.</title>
        <authorList>
            <person name="Normand P."/>
            <person name="Lapierre P."/>
            <person name="Tisa L.S."/>
            <person name="Gogarten J.P."/>
            <person name="Alloisio N."/>
            <person name="Bagnarol E."/>
            <person name="Bassi C.A."/>
            <person name="Berry A.M."/>
            <person name="Bickhart D.M."/>
            <person name="Choisne N."/>
            <person name="Couloux A."/>
            <person name="Cournoyer B."/>
            <person name="Cruveiller S."/>
            <person name="Daubin V."/>
            <person name="Demange N."/>
            <person name="Francino M.P."/>
            <person name="Goltsman E."/>
            <person name="Huang Y."/>
            <person name="Kopp O.R."/>
            <person name="Labarre L."/>
            <person name="Lapidus A."/>
            <person name="Lavire C."/>
            <person name="Marechal J."/>
            <person name="Martinez M."/>
            <person name="Mastronunzio J.E."/>
            <person name="Mullin B.C."/>
            <person name="Niemann J."/>
            <person name="Pujic P."/>
            <person name="Rawnsley T."/>
            <person name="Rouy Z."/>
            <person name="Schenowitz C."/>
            <person name="Sellstedt A."/>
            <person name="Tavares F."/>
            <person name="Tomkins J.P."/>
            <person name="Vallenet D."/>
            <person name="Valverde C."/>
            <person name="Wall L.G."/>
            <person name="Wang Y."/>
            <person name="Medigue C."/>
            <person name="Benson D.R."/>
        </authorList>
    </citation>
    <scope>NUCLEOTIDE SEQUENCE [LARGE SCALE GENOMIC DNA]</scope>
    <source>
        <strain evidence="9">DSM 45818 / CECT 9043 / CcI3</strain>
    </source>
</reference>
<evidence type="ECO:0000313" key="8">
    <source>
        <dbReference type="EMBL" id="ABD10221.1"/>
    </source>
</evidence>
<keyword evidence="2" id="KW-0479">Metal-binding</keyword>
<dbReference type="Gene3D" id="3.10.20.30">
    <property type="match status" value="1"/>
</dbReference>
<dbReference type="GO" id="GO:0016491">
    <property type="term" value="F:oxidoreductase activity"/>
    <property type="evidence" value="ECO:0007669"/>
    <property type="project" value="UniProtKB-KW"/>
</dbReference>
<dbReference type="PANTHER" id="PTHR44379">
    <property type="entry name" value="OXIDOREDUCTASE WITH IRON-SULFUR SUBUNIT"/>
    <property type="match status" value="1"/>
</dbReference>
<dbReference type="PROSITE" id="PS00197">
    <property type="entry name" value="2FE2S_FER_1"/>
    <property type="match status" value="1"/>
</dbReference>
<protein>
    <submittedName>
        <fullName evidence="8">(2Fe-2S)-binding</fullName>
    </submittedName>
</protein>
<evidence type="ECO:0000256" key="3">
    <source>
        <dbReference type="ARBA" id="ARBA00023002"/>
    </source>
</evidence>
<feature type="domain" description="2Fe-2S ferredoxin-type" evidence="7">
    <location>
        <begin position="30"/>
        <end position="107"/>
    </location>
</feature>
<dbReference type="STRING" id="106370.Francci3_0837"/>
<dbReference type="OrthoDB" id="159930at2"/>
<keyword evidence="9" id="KW-1185">Reference proteome</keyword>
<keyword evidence="1" id="KW-0001">2Fe-2S</keyword>
<evidence type="ECO:0000256" key="2">
    <source>
        <dbReference type="ARBA" id="ARBA00022723"/>
    </source>
</evidence>
<dbReference type="InterPro" id="IPR051452">
    <property type="entry name" value="Diverse_Oxidoreductases"/>
</dbReference>
<dbReference type="Pfam" id="PF01799">
    <property type="entry name" value="Fer2_2"/>
    <property type="match status" value="1"/>
</dbReference>
<evidence type="ECO:0000256" key="4">
    <source>
        <dbReference type="ARBA" id="ARBA00023004"/>
    </source>
</evidence>
<dbReference type="RefSeq" id="WP_011435290.1">
    <property type="nucleotide sequence ID" value="NC_007777.1"/>
</dbReference>
<keyword evidence="3" id="KW-0560">Oxidoreductase</keyword>
<dbReference type="SUPFAM" id="SSF54292">
    <property type="entry name" value="2Fe-2S ferredoxin-like"/>
    <property type="match status" value="1"/>
</dbReference>